<keyword evidence="2" id="KW-1133">Transmembrane helix</keyword>
<dbReference type="PANTHER" id="PTHR16779:SF1">
    <property type="entry name" value="BETA-1,4-MANNOSYLTRANSFERASE EGH"/>
    <property type="match status" value="1"/>
</dbReference>
<organism evidence="4 5">
    <name type="scientific">Halonotius aquaticus</name>
    <dbReference type="NCBI Taxonomy" id="2216978"/>
    <lineage>
        <taxon>Archaea</taxon>
        <taxon>Methanobacteriati</taxon>
        <taxon>Methanobacteriota</taxon>
        <taxon>Stenosarchaea group</taxon>
        <taxon>Halobacteria</taxon>
        <taxon>Halobacteriales</taxon>
        <taxon>Haloferacaceae</taxon>
        <taxon>Halonotius</taxon>
    </lineage>
</organism>
<feature type="transmembrane region" description="Helical" evidence="2">
    <location>
        <begin position="310"/>
        <end position="331"/>
    </location>
</feature>
<reference evidence="4 5" key="1">
    <citation type="submission" date="2018-06" db="EMBL/GenBank/DDBJ databases">
        <title>Halonotius sp. F13-13 a new haloarchaeeon isolated from a solar saltern from Isla Cristina, Huelva, Spain.</title>
        <authorList>
            <person name="Duran-Viseras A."/>
            <person name="Sanchez-Porro C."/>
            <person name="Ventosa A."/>
        </authorList>
    </citation>
    <scope>NUCLEOTIDE SEQUENCE [LARGE SCALE GENOMIC DNA]</scope>
    <source>
        <strain evidence="4 5">F13-13</strain>
    </source>
</reference>
<dbReference type="OrthoDB" id="55818at2157"/>
<keyword evidence="2" id="KW-0812">Transmembrane</keyword>
<evidence type="ECO:0000313" key="4">
    <source>
        <dbReference type="EMBL" id="RJX44822.1"/>
    </source>
</evidence>
<dbReference type="GO" id="GO:0005737">
    <property type="term" value="C:cytoplasm"/>
    <property type="evidence" value="ECO:0007669"/>
    <property type="project" value="TreeGrafter"/>
</dbReference>
<evidence type="ECO:0000259" key="3">
    <source>
        <dbReference type="Pfam" id="PF13632"/>
    </source>
</evidence>
<comment type="caution">
    <text evidence="4">The sequence shown here is derived from an EMBL/GenBank/DDBJ whole genome shotgun (WGS) entry which is preliminary data.</text>
</comment>
<dbReference type="SUPFAM" id="SSF53448">
    <property type="entry name" value="Nucleotide-diphospho-sugar transferases"/>
    <property type="match status" value="1"/>
</dbReference>
<dbReference type="PANTHER" id="PTHR16779">
    <property type="entry name" value="BETA-1,4-MANNOSYLTRANSFERASE EGH"/>
    <property type="match status" value="1"/>
</dbReference>
<dbReference type="Proteomes" id="UP000276588">
    <property type="component" value="Unassembled WGS sequence"/>
</dbReference>
<keyword evidence="4" id="KW-0808">Transferase</keyword>
<evidence type="ECO:0000256" key="2">
    <source>
        <dbReference type="SAM" id="Phobius"/>
    </source>
</evidence>
<sequence length="421" mass="48365">MAVISALAGTAIALVFWVTLVLYGFSSFWWLLEVTVLATGWRADDESEIPLENIQVRILTYNSPSTVQVTVNSVPEKIGATKVIAEADMDIDGADVHVVPDDFESQAQKKGRAIEWARKHVECEEEYILYLDEDSIMVNFEGLPAADLIQISEHPLRTGSWWVYLCEVFRVGYQREQRAFHRMAYPLYAWGGAVAVRHELENEVTWDVPTITEDTTYIWRAAKYVDQQGGKFEYRLLNRRFRNQAPPSIREMFNQRRRWMSGTLRDMYRLPKRYLPLQFTRIITWTLSPVIPLLSVLAFLYPQFVPQHGLYQVTSIALFSMLFVYMIAGLIEYKKYPEVWPIYLVLTPLVVALHAVGALWGLFRPATDFKITEKTPGRVTQDQPERASSETLADLNPDLDAEIMEPNKPTEEDETPTSAND</sequence>
<dbReference type="InterPro" id="IPR027389">
    <property type="entry name" value="B_mannosylTrfase_Bre-3/Egh"/>
</dbReference>
<dbReference type="Pfam" id="PF13632">
    <property type="entry name" value="Glyco_trans_2_3"/>
    <property type="match status" value="1"/>
</dbReference>
<feature type="domain" description="Glycosyltransferase 2-like" evidence="3">
    <location>
        <begin position="127"/>
        <end position="326"/>
    </location>
</feature>
<evidence type="ECO:0000256" key="1">
    <source>
        <dbReference type="SAM" id="MobiDB-lite"/>
    </source>
</evidence>
<proteinExistence type="predicted"/>
<dbReference type="GO" id="GO:0019187">
    <property type="term" value="F:beta-1,4-mannosyltransferase activity"/>
    <property type="evidence" value="ECO:0007669"/>
    <property type="project" value="InterPro"/>
</dbReference>
<dbReference type="InterPro" id="IPR029044">
    <property type="entry name" value="Nucleotide-diphossugar_trans"/>
</dbReference>
<gene>
    <name evidence="4" type="ORF">DM826_01570</name>
</gene>
<dbReference type="EMBL" id="QKNY01000003">
    <property type="protein sequence ID" value="RJX44822.1"/>
    <property type="molecule type" value="Genomic_DNA"/>
</dbReference>
<feature type="transmembrane region" description="Helical" evidence="2">
    <location>
        <begin position="282"/>
        <end position="304"/>
    </location>
</feature>
<name>A0A3A6QF71_9EURY</name>
<dbReference type="AlphaFoldDB" id="A0A3A6QF71"/>
<feature type="transmembrane region" description="Helical" evidence="2">
    <location>
        <begin position="6"/>
        <end position="32"/>
    </location>
</feature>
<keyword evidence="2" id="KW-0472">Membrane</keyword>
<protein>
    <submittedName>
        <fullName evidence="4">Glycosyltransferase family 2 protein</fullName>
    </submittedName>
</protein>
<feature type="transmembrane region" description="Helical" evidence="2">
    <location>
        <begin position="343"/>
        <end position="363"/>
    </location>
</feature>
<accession>A0A3A6QF71</accession>
<feature type="region of interest" description="Disordered" evidence="1">
    <location>
        <begin position="374"/>
        <end position="421"/>
    </location>
</feature>
<keyword evidence="5" id="KW-1185">Reference proteome</keyword>
<evidence type="ECO:0000313" key="5">
    <source>
        <dbReference type="Proteomes" id="UP000276588"/>
    </source>
</evidence>
<dbReference type="InterPro" id="IPR001173">
    <property type="entry name" value="Glyco_trans_2-like"/>
</dbReference>